<gene>
    <name evidence="2" type="ORF">EQM06_04050</name>
</gene>
<dbReference type="Gene3D" id="3.50.50.60">
    <property type="entry name" value="FAD/NAD(P)-binding domain"/>
    <property type="match status" value="2"/>
</dbReference>
<evidence type="ECO:0000259" key="1">
    <source>
        <dbReference type="Pfam" id="PF21688"/>
    </source>
</evidence>
<protein>
    <submittedName>
        <fullName evidence="2">NAD(FAD)-utilizing dehydrogenase</fullName>
    </submittedName>
</protein>
<dbReference type="AlphaFoldDB" id="A0A410PUB7"/>
<sequence length="519" mass="57415">MYRISELKLNLKEDQSIIPQKISKKFGRDNIVVTDYNIIRESIDARDKEHIKRVYTVDFSVNADISSKASKLNITEAPDNHYKFVPFGTQNMKNRPIIAGFGPCGMFAALILSEMGYKPLILERGNRMEERVSDVQAFWQEGLLNEESNVQFGEGGAGTFSDGKLTTQIKDYRIHKVVQELIGAGANEEISYKQKPHIGTDVLRRVVVNIRKKILENGGEIRFASKLTDIRETDGAVEAVEINGKEWIPTENLILAIGHSARDTFRMLNQKGLFMSQKPFSIGVRIEHLQRMIDEAQYGGTETGLGAADYKLSYRCPNGRGVYTFCMCPGGEVIVASSQTGGVVTNGMSYHARDSKYANSALLVDVRTEDFGSEHPLAGVAFQEKYERKAFLEGGSCYKAPKASWKEFNEESVQGNKVRACLPDFAVEAILEAMPHLGKKLKGFDAPDSVLTAVETRSSSPVRIVRDELLESNFKGIYPAGEGAGYAGGITSAAVDGIKIAEKIAAKYRPIQEKQKTEA</sequence>
<dbReference type="PIRSF" id="PIRSF038984">
    <property type="entry name" value="FAD_binding_protein"/>
    <property type="match status" value="1"/>
</dbReference>
<dbReference type="RefSeq" id="WP_128745118.1">
    <property type="nucleotide sequence ID" value="NZ_CP035281.1"/>
</dbReference>
<feature type="domain" description="FAD-dependent protein C-terminal" evidence="1">
    <location>
        <begin position="279"/>
        <end position="458"/>
    </location>
</feature>
<keyword evidence="3" id="KW-1185">Reference proteome</keyword>
<dbReference type="Gene3D" id="3.30.70.2700">
    <property type="match status" value="1"/>
</dbReference>
<name>A0A410PUB7_9FIRM</name>
<dbReference type="InterPro" id="IPR049516">
    <property type="entry name" value="FAD-depend_C"/>
</dbReference>
<dbReference type="PANTHER" id="PTHR42842:SF3">
    <property type="entry name" value="FAD_NAD(P)-BINDING OXIDOREDUCTASE FAMILY PROTEIN"/>
    <property type="match status" value="1"/>
</dbReference>
<dbReference type="PANTHER" id="PTHR42842">
    <property type="entry name" value="FAD/NAD(P)-BINDING OXIDOREDUCTASE"/>
    <property type="match status" value="1"/>
</dbReference>
<reference evidence="2 3" key="1">
    <citation type="submission" date="2019-01" db="EMBL/GenBank/DDBJ databases">
        <title>Draft genomes of a novel of Aminipila strains.</title>
        <authorList>
            <person name="Ma S."/>
        </authorList>
    </citation>
    <scope>NUCLEOTIDE SEQUENCE [LARGE SCALE GENOMIC DNA]</scope>
    <source>
        <strain evidence="3">JN-39</strain>
    </source>
</reference>
<dbReference type="KEGG" id="amij:EQM06_04050"/>
<dbReference type="InterPro" id="IPR036188">
    <property type="entry name" value="FAD/NAD-bd_sf"/>
</dbReference>
<dbReference type="EMBL" id="CP035281">
    <property type="protein sequence ID" value="QAT42468.1"/>
    <property type="molecule type" value="Genomic_DNA"/>
</dbReference>
<dbReference type="Pfam" id="PF21688">
    <property type="entry name" value="FAD-depend_C"/>
    <property type="match status" value="1"/>
</dbReference>
<accession>A0A410PUB7</accession>
<dbReference type="Proteomes" id="UP000287601">
    <property type="component" value="Chromosome"/>
</dbReference>
<dbReference type="SUPFAM" id="SSF51905">
    <property type="entry name" value="FAD/NAD(P)-binding domain"/>
    <property type="match status" value="1"/>
</dbReference>
<organism evidence="2 3">
    <name type="scientific">Aminipila luticellarii</name>
    <dbReference type="NCBI Taxonomy" id="2507160"/>
    <lineage>
        <taxon>Bacteria</taxon>
        <taxon>Bacillati</taxon>
        <taxon>Bacillota</taxon>
        <taxon>Clostridia</taxon>
        <taxon>Peptostreptococcales</taxon>
        <taxon>Anaerovoracaceae</taxon>
        <taxon>Aminipila</taxon>
    </lineage>
</organism>
<evidence type="ECO:0000313" key="3">
    <source>
        <dbReference type="Proteomes" id="UP000287601"/>
    </source>
</evidence>
<evidence type="ECO:0000313" key="2">
    <source>
        <dbReference type="EMBL" id="QAT42468.1"/>
    </source>
</evidence>
<dbReference type="InterPro" id="IPR028348">
    <property type="entry name" value="FAD-binding_protein"/>
</dbReference>
<proteinExistence type="predicted"/>
<dbReference type="OrthoDB" id="9772594at2"/>